<organism evidence="8 9">
    <name type="scientific">Crepidotus variabilis</name>
    <dbReference type="NCBI Taxonomy" id="179855"/>
    <lineage>
        <taxon>Eukaryota</taxon>
        <taxon>Fungi</taxon>
        <taxon>Dikarya</taxon>
        <taxon>Basidiomycota</taxon>
        <taxon>Agaricomycotina</taxon>
        <taxon>Agaricomycetes</taxon>
        <taxon>Agaricomycetidae</taxon>
        <taxon>Agaricales</taxon>
        <taxon>Agaricineae</taxon>
        <taxon>Crepidotaceae</taxon>
        <taxon>Crepidotus</taxon>
    </lineage>
</organism>
<comment type="subcellular location">
    <subcellularLocation>
        <location evidence="1">Mitochondrion outer membrane</location>
        <topology evidence="1">Multi-pass membrane protein</topology>
    </subcellularLocation>
</comment>
<reference evidence="8" key="1">
    <citation type="submission" date="2020-11" db="EMBL/GenBank/DDBJ databases">
        <authorList>
            <consortium name="DOE Joint Genome Institute"/>
            <person name="Ahrendt S."/>
            <person name="Riley R."/>
            <person name="Andreopoulos W."/>
            <person name="Labutti K."/>
            <person name="Pangilinan J."/>
            <person name="Ruiz-Duenas F.J."/>
            <person name="Barrasa J.M."/>
            <person name="Sanchez-Garcia M."/>
            <person name="Camarero S."/>
            <person name="Miyauchi S."/>
            <person name="Serrano A."/>
            <person name="Linde D."/>
            <person name="Babiker R."/>
            <person name="Drula E."/>
            <person name="Ayuso-Fernandez I."/>
            <person name="Pacheco R."/>
            <person name="Padilla G."/>
            <person name="Ferreira P."/>
            <person name="Barriuso J."/>
            <person name="Kellner H."/>
            <person name="Castanera R."/>
            <person name="Alfaro M."/>
            <person name="Ramirez L."/>
            <person name="Pisabarro A.G."/>
            <person name="Kuo A."/>
            <person name="Tritt A."/>
            <person name="Lipzen A."/>
            <person name="He G."/>
            <person name="Yan M."/>
            <person name="Ng V."/>
            <person name="Cullen D."/>
            <person name="Martin F."/>
            <person name="Rosso M.-N."/>
            <person name="Henrissat B."/>
            <person name="Hibbett D."/>
            <person name="Martinez A.T."/>
            <person name="Grigoriev I.V."/>
        </authorList>
    </citation>
    <scope>NUCLEOTIDE SEQUENCE</scope>
    <source>
        <strain evidence="8">CBS 506.95</strain>
    </source>
</reference>
<evidence type="ECO:0000256" key="5">
    <source>
        <dbReference type="ARBA" id="ARBA00023136"/>
    </source>
</evidence>
<keyword evidence="4" id="KW-0812">Transmembrane</keyword>
<keyword evidence="3" id="KW-1134">Transmembrane beta strand</keyword>
<feature type="domain" description="Bacterial surface antigen (D15)" evidence="7">
    <location>
        <begin position="213"/>
        <end position="529"/>
    </location>
</feature>
<keyword evidence="5" id="KW-0472">Membrane</keyword>
<comment type="similarity">
    <text evidence="2">Belongs to the SAM50/omp85 family.</text>
</comment>
<proteinExistence type="inferred from homology"/>
<evidence type="ECO:0000256" key="6">
    <source>
        <dbReference type="SAM" id="MobiDB-lite"/>
    </source>
</evidence>
<gene>
    <name evidence="8" type="ORF">CPB83DRAFT_778079</name>
</gene>
<dbReference type="Proteomes" id="UP000807306">
    <property type="component" value="Unassembled WGS sequence"/>
</dbReference>
<feature type="compositionally biased region" description="Polar residues" evidence="6">
    <location>
        <begin position="108"/>
        <end position="132"/>
    </location>
</feature>
<keyword evidence="9" id="KW-1185">Reference proteome</keyword>
<dbReference type="InterPro" id="IPR039910">
    <property type="entry name" value="D15-like"/>
</dbReference>
<dbReference type="GO" id="GO:0005741">
    <property type="term" value="C:mitochondrial outer membrane"/>
    <property type="evidence" value="ECO:0007669"/>
    <property type="project" value="UniProtKB-SubCell"/>
</dbReference>
<dbReference type="AlphaFoldDB" id="A0A9P6JHX6"/>
<evidence type="ECO:0000256" key="4">
    <source>
        <dbReference type="ARBA" id="ARBA00022692"/>
    </source>
</evidence>
<dbReference type="PANTHER" id="PTHR12815">
    <property type="entry name" value="SORTING AND ASSEMBLY MACHINERY SAMM50 PROTEIN FAMILY MEMBER"/>
    <property type="match status" value="1"/>
</dbReference>
<dbReference type="OrthoDB" id="1724197at2759"/>
<dbReference type="GO" id="GO:0045040">
    <property type="term" value="P:protein insertion into mitochondrial outer membrane"/>
    <property type="evidence" value="ECO:0007669"/>
    <property type="project" value="TreeGrafter"/>
</dbReference>
<dbReference type="Gene3D" id="2.40.160.50">
    <property type="entry name" value="membrane protein fhac: a member of the omp85/tpsb transporter family"/>
    <property type="match status" value="1"/>
</dbReference>
<evidence type="ECO:0000313" key="9">
    <source>
        <dbReference type="Proteomes" id="UP000807306"/>
    </source>
</evidence>
<dbReference type="InterPro" id="IPR000184">
    <property type="entry name" value="Bac_surfAg_D15"/>
</dbReference>
<comment type="caution">
    <text evidence="8">The sequence shown here is derived from an EMBL/GenBank/DDBJ whole genome shotgun (WGS) entry which is preliminary data.</text>
</comment>
<evidence type="ECO:0000256" key="3">
    <source>
        <dbReference type="ARBA" id="ARBA00022452"/>
    </source>
</evidence>
<protein>
    <submittedName>
        <fullName evidence="8">Surface antigen-domain-containing protein</fullName>
    </submittedName>
</protein>
<dbReference type="PANTHER" id="PTHR12815:SF18">
    <property type="entry name" value="SORTING AND ASSEMBLY MACHINERY COMPONENT 50 HOMOLOG"/>
    <property type="match status" value="1"/>
</dbReference>
<feature type="region of interest" description="Disordered" evidence="6">
    <location>
        <begin position="1"/>
        <end position="42"/>
    </location>
</feature>
<evidence type="ECO:0000259" key="7">
    <source>
        <dbReference type="Pfam" id="PF01103"/>
    </source>
</evidence>
<feature type="region of interest" description="Disordered" evidence="6">
    <location>
        <begin position="108"/>
        <end position="133"/>
    </location>
</feature>
<evidence type="ECO:0000256" key="2">
    <source>
        <dbReference type="ARBA" id="ARBA00010913"/>
    </source>
</evidence>
<name>A0A9P6JHX6_9AGAR</name>
<evidence type="ECO:0000256" key="1">
    <source>
        <dbReference type="ARBA" id="ARBA00004374"/>
    </source>
</evidence>
<dbReference type="Pfam" id="PF01103">
    <property type="entry name" value="Omp85"/>
    <property type="match status" value="1"/>
</dbReference>
<sequence>MADSIRGPLHNTSSPREHEPKPHPQNGKPENGKPGQKEKEDVDKLLKWQQDRIERKLRGEYESAVLHLGEVITSNLNTPVTLSAVRIEGATNTRKSFLKAIVDPVTSGSAFSSTSGNTPDATPSGANSTSGAGSDILHATRSISHSLRKTDIFSSVEAYIDRPKDPLSSRIEENGEIVDLVFKTKEKGRFFVSSSTELGNSEGSANLTTRIRNILGGAETFEASLSLGTKTRRSFKSSLSFPLTPSMDTLGMVEAYAQERDLTTYASCWEGVKGVKAFVRRGEVDKGGMHELGWEGVRRSLGGLEGGASISMREQSGSSFKSSLSHTFMYDTRDDRIAAKKGGYVKTGLGAIGLGGDAKFYKIEVEGQVSRGLWESGSVSLAARSGLLWGLGRRKPTTLFSDRFQLGGPTSVRGFKANGMGPRDGNDSIGGQIYYSAGMSVISDVPTKRHWPVKMHGWVNAGRLDGVDQTLPLSQTLAQTLSKPSISAGVGMIYRFDPVRLEVNFGVPVVSSRSDRGSRGVQVGMGLEFM</sequence>
<dbReference type="EMBL" id="MU157987">
    <property type="protein sequence ID" value="KAF9521807.1"/>
    <property type="molecule type" value="Genomic_DNA"/>
</dbReference>
<accession>A0A9P6JHX6</accession>
<evidence type="ECO:0000313" key="8">
    <source>
        <dbReference type="EMBL" id="KAF9521807.1"/>
    </source>
</evidence>